<gene>
    <name evidence="1" type="ORF">B0A66_19600</name>
</gene>
<dbReference type="EMBL" id="MUGW01000051">
    <property type="protein sequence ID" value="OXA85482.1"/>
    <property type="molecule type" value="Genomic_DNA"/>
</dbReference>
<organism evidence="1 2">
    <name type="scientific">Flavobacterium hercynium</name>
    <dbReference type="NCBI Taxonomy" id="387094"/>
    <lineage>
        <taxon>Bacteria</taxon>
        <taxon>Pseudomonadati</taxon>
        <taxon>Bacteroidota</taxon>
        <taxon>Flavobacteriia</taxon>
        <taxon>Flavobacteriales</taxon>
        <taxon>Flavobacteriaceae</taxon>
        <taxon>Flavobacterium</taxon>
    </lineage>
</organism>
<name>A0A226GTW4_9FLAO</name>
<reference evidence="1 2" key="1">
    <citation type="submission" date="2016-11" db="EMBL/GenBank/DDBJ databases">
        <title>Whole genomes of Flavobacteriaceae.</title>
        <authorList>
            <person name="Stine C."/>
            <person name="Li C."/>
            <person name="Tadesse D."/>
        </authorList>
    </citation>
    <scope>NUCLEOTIDE SEQUENCE [LARGE SCALE GENOMIC DNA]</scope>
    <source>
        <strain evidence="1 2">DSM 18292</strain>
    </source>
</reference>
<dbReference type="RefSeq" id="WP_089051557.1">
    <property type="nucleotide sequence ID" value="NZ_FXTV01000005.1"/>
</dbReference>
<comment type="caution">
    <text evidence="1">The sequence shown here is derived from an EMBL/GenBank/DDBJ whole genome shotgun (WGS) entry which is preliminary data.</text>
</comment>
<proteinExistence type="predicted"/>
<evidence type="ECO:0000313" key="1">
    <source>
        <dbReference type="EMBL" id="OXA85482.1"/>
    </source>
</evidence>
<dbReference type="AlphaFoldDB" id="A0A226GTW4"/>
<dbReference type="Proteomes" id="UP000198345">
    <property type="component" value="Unassembled WGS sequence"/>
</dbReference>
<accession>A0A226GTW4</accession>
<sequence length="126" mass="14310">MEAIKLNVFDVETLNERIRQTKAQQDLEWIAIKDEITELKVNLRPLNLIRNTVEEINETVGFKGNLAQSAVSIGIGYLTKKFVVGKSDSTVKNIFGSLLQLVVTNLVSKKQEPHYESSNQEESYRD</sequence>
<dbReference type="OrthoDB" id="1443487at2"/>
<protein>
    <submittedName>
        <fullName evidence="1">Uncharacterized protein</fullName>
    </submittedName>
</protein>
<evidence type="ECO:0000313" key="2">
    <source>
        <dbReference type="Proteomes" id="UP000198345"/>
    </source>
</evidence>
<keyword evidence="2" id="KW-1185">Reference proteome</keyword>